<evidence type="ECO:0000256" key="1">
    <source>
        <dbReference type="ARBA" id="ARBA00004651"/>
    </source>
</evidence>
<evidence type="ECO:0000259" key="10">
    <source>
        <dbReference type="PROSITE" id="PS50929"/>
    </source>
</evidence>
<reference evidence="11 12" key="1">
    <citation type="journal article" date="2019" name="Int. J. Syst. Evol. Microbiol.">
        <title>The Global Catalogue of Microorganisms (GCM) 10K type strain sequencing project: providing services to taxonomists for standard genome sequencing and annotation.</title>
        <authorList>
            <consortium name="The Broad Institute Genomics Platform"/>
            <consortium name="The Broad Institute Genome Sequencing Center for Infectious Disease"/>
            <person name="Wu L."/>
            <person name="Ma J."/>
        </authorList>
    </citation>
    <scope>NUCLEOTIDE SEQUENCE [LARGE SCALE GENOMIC DNA]</scope>
    <source>
        <strain evidence="11 12">JCM 3380</strain>
    </source>
</reference>
<feature type="transmembrane region" description="Helical" evidence="8">
    <location>
        <begin position="177"/>
        <end position="197"/>
    </location>
</feature>
<dbReference type="EMBL" id="BAAABU010000015">
    <property type="protein sequence ID" value="GAA0247524.1"/>
    <property type="molecule type" value="Genomic_DNA"/>
</dbReference>
<comment type="caution">
    <text evidence="11">The sequence shown here is derived from an EMBL/GenBank/DDBJ whole genome shotgun (WGS) entry which is preliminary data.</text>
</comment>
<keyword evidence="5 8" id="KW-1133">Transmembrane helix</keyword>
<dbReference type="Pfam" id="PF00664">
    <property type="entry name" value="ABC_membrane"/>
    <property type="match status" value="1"/>
</dbReference>
<dbReference type="InterPro" id="IPR003593">
    <property type="entry name" value="AAA+_ATPase"/>
</dbReference>
<evidence type="ECO:0000256" key="2">
    <source>
        <dbReference type="ARBA" id="ARBA00022692"/>
    </source>
</evidence>
<dbReference type="InterPro" id="IPR027417">
    <property type="entry name" value="P-loop_NTPase"/>
</dbReference>
<feature type="transmembrane region" description="Helical" evidence="8">
    <location>
        <begin position="292"/>
        <end position="314"/>
    </location>
</feature>
<keyword evidence="6 8" id="KW-0472">Membrane</keyword>
<evidence type="ECO:0000256" key="3">
    <source>
        <dbReference type="ARBA" id="ARBA00022741"/>
    </source>
</evidence>
<dbReference type="InterPro" id="IPR003439">
    <property type="entry name" value="ABC_transporter-like_ATP-bd"/>
</dbReference>
<dbReference type="CDD" id="cd18551">
    <property type="entry name" value="ABC_6TM_LmrA_like"/>
    <property type="match status" value="1"/>
</dbReference>
<gene>
    <name evidence="11" type="ORF">GCM10010492_54020</name>
</gene>
<dbReference type="RefSeq" id="WP_343936711.1">
    <property type="nucleotide sequence ID" value="NZ_BAAABU010000015.1"/>
</dbReference>
<name>A0ABN0UE10_9PSEU</name>
<evidence type="ECO:0000256" key="5">
    <source>
        <dbReference type="ARBA" id="ARBA00022989"/>
    </source>
</evidence>
<protein>
    <submittedName>
        <fullName evidence="11">ABC transporter ATP-binding protein</fullName>
    </submittedName>
</protein>
<dbReference type="SMART" id="SM00382">
    <property type="entry name" value="AAA"/>
    <property type="match status" value="1"/>
</dbReference>
<dbReference type="Gene3D" id="3.40.50.300">
    <property type="entry name" value="P-loop containing nucleotide triphosphate hydrolases"/>
    <property type="match status" value="1"/>
</dbReference>
<feature type="transmembrane region" description="Helical" evidence="8">
    <location>
        <begin position="258"/>
        <end position="280"/>
    </location>
</feature>
<dbReference type="GO" id="GO:0005524">
    <property type="term" value="F:ATP binding"/>
    <property type="evidence" value="ECO:0007669"/>
    <property type="project" value="UniProtKB-KW"/>
</dbReference>
<dbReference type="InterPro" id="IPR017871">
    <property type="entry name" value="ABC_transporter-like_CS"/>
</dbReference>
<dbReference type="PANTHER" id="PTHR43394:SF1">
    <property type="entry name" value="ATP-BINDING CASSETTE SUB-FAMILY B MEMBER 10, MITOCHONDRIAL"/>
    <property type="match status" value="1"/>
</dbReference>
<dbReference type="SUPFAM" id="SSF90123">
    <property type="entry name" value="ABC transporter transmembrane region"/>
    <property type="match status" value="1"/>
</dbReference>
<evidence type="ECO:0000313" key="12">
    <source>
        <dbReference type="Proteomes" id="UP001500416"/>
    </source>
</evidence>
<dbReference type="Pfam" id="PF00005">
    <property type="entry name" value="ABC_tran"/>
    <property type="match status" value="1"/>
</dbReference>
<sequence>MTITAPRPDTAEPPTPEQPPRVSLRDLAATTRGHRRSIAVALLFTLAGAGLGLVQPLVAMRTLQTVTEGGGVAWLLALLAVVFVAAAVTDTLGRYWLERTGESIVLSLRLHLVDRLLRLPMRSYDRHRLGDLLSRTTSDTTLLRDAIAYDLVDLVAGVFVVVGGLVAMVLIDPLLFLVVAVVVGGIGGVTLFVLSGIRNATGQAQDHLGLLSAELERALTAIRTVRAMRAEDRERDRIGDCARAAYRHNLRSARLDSIAGPAVTLSAHGSLIIVLVVGGIRVADGHLALAELVAFLLYVSYIAMPAAGLFELAANLQRGLAALQRVHDVTSLPVEAGRPTRVRDRAATPGTTTRQAPALELRDVWFGYQPDRPVLRGVSLTVPRRGHVALVGGSGAGKSTVFALVERFYEPSRGTILLDGHDLHADLTTEQARRRIGLVEQTCPIMHGTVRDNIAYAVPDATEDEIRRVLAMTNLVDMVDRLPEGLDTPVGEHGSMVSGGERQRLAIARALLPRPDLLLLDEPTAHLDATNESALARTIEQVSTECALLVIAHRDTTVRLADTVLVLEEGRIRSGETS</sequence>
<keyword evidence="2 8" id="KW-0812">Transmembrane</keyword>
<dbReference type="PANTHER" id="PTHR43394">
    <property type="entry name" value="ATP-DEPENDENT PERMEASE MDL1, MITOCHONDRIAL"/>
    <property type="match status" value="1"/>
</dbReference>
<organism evidence="11 12">
    <name type="scientific">Saccharothrix mutabilis subsp. mutabilis</name>
    <dbReference type="NCBI Taxonomy" id="66855"/>
    <lineage>
        <taxon>Bacteria</taxon>
        <taxon>Bacillati</taxon>
        <taxon>Actinomycetota</taxon>
        <taxon>Actinomycetes</taxon>
        <taxon>Pseudonocardiales</taxon>
        <taxon>Pseudonocardiaceae</taxon>
        <taxon>Saccharothrix</taxon>
    </lineage>
</organism>
<dbReference type="SUPFAM" id="SSF52540">
    <property type="entry name" value="P-loop containing nucleoside triphosphate hydrolases"/>
    <property type="match status" value="1"/>
</dbReference>
<keyword evidence="4 11" id="KW-0067">ATP-binding</keyword>
<evidence type="ECO:0000256" key="8">
    <source>
        <dbReference type="SAM" id="Phobius"/>
    </source>
</evidence>
<dbReference type="InterPro" id="IPR036640">
    <property type="entry name" value="ABC1_TM_sf"/>
</dbReference>
<feature type="domain" description="ABC transmembrane type-1" evidence="10">
    <location>
        <begin position="39"/>
        <end position="318"/>
    </location>
</feature>
<evidence type="ECO:0000313" key="11">
    <source>
        <dbReference type="EMBL" id="GAA0247524.1"/>
    </source>
</evidence>
<feature type="transmembrane region" description="Helical" evidence="8">
    <location>
        <begin position="151"/>
        <end position="171"/>
    </location>
</feature>
<evidence type="ECO:0000259" key="9">
    <source>
        <dbReference type="PROSITE" id="PS50893"/>
    </source>
</evidence>
<feature type="transmembrane region" description="Helical" evidence="8">
    <location>
        <begin position="71"/>
        <end position="89"/>
    </location>
</feature>
<evidence type="ECO:0000256" key="4">
    <source>
        <dbReference type="ARBA" id="ARBA00022840"/>
    </source>
</evidence>
<feature type="region of interest" description="Disordered" evidence="7">
    <location>
        <begin position="1"/>
        <end position="21"/>
    </location>
</feature>
<dbReference type="PROSITE" id="PS00211">
    <property type="entry name" value="ABC_TRANSPORTER_1"/>
    <property type="match status" value="1"/>
</dbReference>
<accession>A0ABN0UE10</accession>
<dbReference type="InterPro" id="IPR011527">
    <property type="entry name" value="ABC1_TM_dom"/>
</dbReference>
<proteinExistence type="predicted"/>
<keyword evidence="12" id="KW-1185">Reference proteome</keyword>
<dbReference type="PROSITE" id="PS50893">
    <property type="entry name" value="ABC_TRANSPORTER_2"/>
    <property type="match status" value="1"/>
</dbReference>
<evidence type="ECO:0000256" key="6">
    <source>
        <dbReference type="ARBA" id="ARBA00023136"/>
    </source>
</evidence>
<dbReference type="Gene3D" id="1.20.1560.10">
    <property type="entry name" value="ABC transporter type 1, transmembrane domain"/>
    <property type="match status" value="1"/>
</dbReference>
<dbReference type="InterPro" id="IPR039421">
    <property type="entry name" value="Type_1_exporter"/>
</dbReference>
<dbReference type="PROSITE" id="PS50929">
    <property type="entry name" value="ABC_TM1F"/>
    <property type="match status" value="1"/>
</dbReference>
<keyword evidence="3" id="KW-0547">Nucleotide-binding</keyword>
<evidence type="ECO:0000256" key="7">
    <source>
        <dbReference type="SAM" id="MobiDB-lite"/>
    </source>
</evidence>
<dbReference type="Proteomes" id="UP001500416">
    <property type="component" value="Unassembled WGS sequence"/>
</dbReference>
<feature type="domain" description="ABC transporter" evidence="9">
    <location>
        <begin position="359"/>
        <end position="578"/>
    </location>
</feature>
<feature type="transmembrane region" description="Helical" evidence="8">
    <location>
        <begin position="38"/>
        <end position="59"/>
    </location>
</feature>
<comment type="subcellular location">
    <subcellularLocation>
        <location evidence="1">Cell membrane</location>
        <topology evidence="1">Multi-pass membrane protein</topology>
    </subcellularLocation>
</comment>